<dbReference type="EMBL" id="VOIH02000010">
    <property type="protein sequence ID" value="KAF3434604.1"/>
    <property type="molecule type" value="Genomic_DNA"/>
</dbReference>
<organism evidence="2 3">
    <name type="scientific">Rhamnella rubrinervis</name>
    <dbReference type="NCBI Taxonomy" id="2594499"/>
    <lineage>
        <taxon>Eukaryota</taxon>
        <taxon>Viridiplantae</taxon>
        <taxon>Streptophyta</taxon>
        <taxon>Embryophyta</taxon>
        <taxon>Tracheophyta</taxon>
        <taxon>Spermatophyta</taxon>
        <taxon>Magnoliopsida</taxon>
        <taxon>eudicotyledons</taxon>
        <taxon>Gunneridae</taxon>
        <taxon>Pentapetalae</taxon>
        <taxon>rosids</taxon>
        <taxon>fabids</taxon>
        <taxon>Rosales</taxon>
        <taxon>Rhamnaceae</taxon>
        <taxon>rhamnoid group</taxon>
        <taxon>Rhamneae</taxon>
        <taxon>Rhamnella</taxon>
    </lineage>
</organism>
<keyword evidence="3" id="KW-1185">Reference proteome</keyword>
<name>A0A8K0GQC9_9ROSA</name>
<dbReference type="GO" id="GO:0009733">
    <property type="term" value="P:response to auxin"/>
    <property type="evidence" value="ECO:0007669"/>
    <property type="project" value="InterPro"/>
</dbReference>
<dbReference type="OrthoDB" id="1143867at2759"/>
<dbReference type="InterPro" id="IPR003676">
    <property type="entry name" value="SAUR_fam"/>
</dbReference>
<proteinExistence type="inferred from homology"/>
<evidence type="ECO:0000313" key="2">
    <source>
        <dbReference type="EMBL" id="KAF3434604.1"/>
    </source>
</evidence>
<protein>
    <submittedName>
        <fullName evidence="2">Uncharacterized protein</fullName>
    </submittedName>
</protein>
<gene>
    <name evidence="2" type="ORF">FNV43_RR21689</name>
</gene>
<sequence>MGFRLPGALRVKQLFQRSAAVDVPKGYCAVYVGENQKEWFLIPVSYLNRPSFQDLLSQAEEDFSYDHNMSGLTIPYTEDVFVNLTHLRE</sequence>
<dbReference type="Pfam" id="PF02519">
    <property type="entry name" value="Auxin_inducible"/>
    <property type="match status" value="1"/>
</dbReference>
<comment type="caution">
    <text evidence="2">The sequence shown here is derived from an EMBL/GenBank/DDBJ whole genome shotgun (WGS) entry which is preliminary data.</text>
</comment>
<reference evidence="2" key="1">
    <citation type="submission" date="2020-03" db="EMBL/GenBank/DDBJ databases">
        <title>A high-quality chromosome-level genome assembly of a woody plant with both climbing and erect habits, Rhamnella rubrinervis.</title>
        <authorList>
            <person name="Lu Z."/>
            <person name="Yang Y."/>
            <person name="Zhu X."/>
            <person name="Sun Y."/>
        </authorList>
    </citation>
    <scope>NUCLEOTIDE SEQUENCE</scope>
    <source>
        <strain evidence="2">BYM</strain>
        <tissue evidence="2">Leaf</tissue>
    </source>
</reference>
<evidence type="ECO:0000313" key="3">
    <source>
        <dbReference type="Proteomes" id="UP000796880"/>
    </source>
</evidence>
<dbReference type="PANTHER" id="PTHR31929">
    <property type="entry name" value="SAUR-LIKE AUXIN-RESPONSIVE PROTEIN FAMILY-RELATED"/>
    <property type="match status" value="1"/>
</dbReference>
<dbReference type="Proteomes" id="UP000796880">
    <property type="component" value="Unassembled WGS sequence"/>
</dbReference>
<evidence type="ECO:0000256" key="1">
    <source>
        <dbReference type="ARBA" id="ARBA00006974"/>
    </source>
</evidence>
<dbReference type="AlphaFoldDB" id="A0A8K0GQC9"/>
<accession>A0A8K0GQC9</accession>
<comment type="similarity">
    <text evidence="1">Belongs to the ARG7 family.</text>
</comment>